<reference evidence="17 18" key="1">
    <citation type="journal article" date="2023" name="Hortic Res">
        <title>The complete reference genome for grapevine (Vitis vinifera L.) genetics and breeding.</title>
        <authorList>
            <person name="Shi X."/>
            <person name="Cao S."/>
            <person name="Wang X."/>
            <person name="Huang S."/>
            <person name="Wang Y."/>
            <person name="Liu Z."/>
            <person name="Liu W."/>
            <person name="Leng X."/>
            <person name="Peng Y."/>
            <person name="Wang N."/>
            <person name="Wang Y."/>
            <person name="Ma Z."/>
            <person name="Xu X."/>
            <person name="Zhang F."/>
            <person name="Xue H."/>
            <person name="Zhong H."/>
            <person name="Wang Y."/>
            <person name="Zhang K."/>
            <person name="Velt A."/>
            <person name="Avia K."/>
            <person name="Holtgrawe D."/>
            <person name="Grimplet J."/>
            <person name="Matus J.T."/>
            <person name="Ware D."/>
            <person name="Wu X."/>
            <person name="Wang H."/>
            <person name="Liu C."/>
            <person name="Fang Y."/>
            <person name="Rustenholz C."/>
            <person name="Cheng Z."/>
            <person name="Xiao H."/>
            <person name="Zhou Y."/>
        </authorList>
    </citation>
    <scope>NUCLEOTIDE SEQUENCE [LARGE SCALE GENOMIC DNA]</scope>
    <source>
        <strain evidence="18">cv. Pinot noir / PN40024</strain>
        <tissue evidence="17">Leaf</tissue>
    </source>
</reference>
<dbReference type="PANTHER" id="PTHR46913:SF1">
    <property type="entry name" value="RING-H2 FINGER PROTEIN ATL16"/>
    <property type="match status" value="1"/>
</dbReference>
<keyword evidence="18" id="KW-1185">Reference proteome</keyword>
<dbReference type="SUPFAM" id="SSF57850">
    <property type="entry name" value="RING/U-box"/>
    <property type="match status" value="1"/>
</dbReference>
<evidence type="ECO:0000313" key="17">
    <source>
        <dbReference type="EMBL" id="WJZ93734.1"/>
    </source>
</evidence>
<dbReference type="EC" id="2.3.2.27" evidence="4"/>
<proteinExistence type="inferred from homology"/>
<keyword evidence="12 15" id="KW-0472">Membrane</keyword>
<keyword evidence="10" id="KW-0862">Zinc</keyword>
<keyword evidence="7" id="KW-0479">Metal-binding</keyword>
<evidence type="ECO:0000256" key="1">
    <source>
        <dbReference type="ARBA" id="ARBA00000900"/>
    </source>
</evidence>
<dbReference type="Proteomes" id="UP001227230">
    <property type="component" value="Chromosome 8"/>
</dbReference>
<keyword evidence="9" id="KW-0833">Ubl conjugation pathway</keyword>
<evidence type="ECO:0000256" key="5">
    <source>
        <dbReference type="ARBA" id="ARBA00022679"/>
    </source>
</evidence>
<dbReference type="InterPro" id="IPR044600">
    <property type="entry name" value="ATL1/ATL16-like"/>
</dbReference>
<dbReference type="CDD" id="cd16461">
    <property type="entry name" value="RING-H2_EL5-like"/>
    <property type="match status" value="1"/>
</dbReference>
<dbReference type="SMART" id="SM01197">
    <property type="entry name" value="FANCL_C"/>
    <property type="match status" value="1"/>
</dbReference>
<dbReference type="PROSITE" id="PS50089">
    <property type="entry name" value="ZF_RING_2"/>
    <property type="match status" value="1"/>
</dbReference>
<evidence type="ECO:0000256" key="8">
    <source>
        <dbReference type="ARBA" id="ARBA00022771"/>
    </source>
</evidence>
<evidence type="ECO:0000313" key="18">
    <source>
        <dbReference type="Proteomes" id="UP001227230"/>
    </source>
</evidence>
<feature type="domain" description="RING-type" evidence="16">
    <location>
        <begin position="93"/>
        <end position="135"/>
    </location>
</feature>
<evidence type="ECO:0000256" key="3">
    <source>
        <dbReference type="ARBA" id="ARBA00004906"/>
    </source>
</evidence>
<keyword evidence="8 14" id="KW-0863">Zinc-finger</keyword>
<keyword evidence="6 15" id="KW-0812">Transmembrane</keyword>
<comment type="similarity">
    <text evidence="13">Belongs to the RING-type zinc finger family. ATL subfamily.</text>
</comment>
<comment type="pathway">
    <text evidence="3">Protein modification; protein ubiquitination.</text>
</comment>
<evidence type="ECO:0000256" key="11">
    <source>
        <dbReference type="ARBA" id="ARBA00022989"/>
    </source>
</evidence>
<feature type="transmembrane region" description="Helical" evidence="15">
    <location>
        <begin position="12"/>
        <end position="38"/>
    </location>
</feature>
<dbReference type="SMART" id="SM00184">
    <property type="entry name" value="RING"/>
    <property type="match status" value="1"/>
</dbReference>
<evidence type="ECO:0000256" key="15">
    <source>
        <dbReference type="SAM" id="Phobius"/>
    </source>
</evidence>
<comment type="subcellular location">
    <subcellularLocation>
        <location evidence="2">Membrane</location>
        <topology evidence="2">Single-pass membrane protein</topology>
    </subcellularLocation>
</comment>
<evidence type="ECO:0000256" key="6">
    <source>
        <dbReference type="ARBA" id="ARBA00022692"/>
    </source>
</evidence>
<sequence length="269" mass="29839">MENIGTPPPPHASIFTPLLISMVGILGTSLVIVVYHLVIVKYCLRRQADPRPLLSAPRSRLSTGVDAKILETIPILSYSKKKGLLFHADQSECAVCLAELEDDDMVRLLPSCHHAFHITCIDEWFVGHTNCPLCRSPVTAVLSLSNAIEEGNGFNRPTAQFQHQRSNGSDLGLQLRHCESCVLHMDGKPRPVMAGLKRSLSMGQSYVIIDIQRESERASSSSSKAILGRSRSYKARSMRQLDRASSTLRRSYSRLRMGLSGRANQILPY</sequence>
<name>A0ABY9CFF7_VITVI</name>
<dbReference type="Pfam" id="PF13639">
    <property type="entry name" value="zf-RING_2"/>
    <property type="match status" value="1"/>
</dbReference>
<evidence type="ECO:0000256" key="10">
    <source>
        <dbReference type="ARBA" id="ARBA00022833"/>
    </source>
</evidence>
<evidence type="ECO:0000256" key="2">
    <source>
        <dbReference type="ARBA" id="ARBA00004167"/>
    </source>
</evidence>
<evidence type="ECO:0000256" key="7">
    <source>
        <dbReference type="ARBA" id="ARBA00022723"/>
    </source>
</evidence>
<dbReference type="InterPro" id="IPR001841">
    <property type="entry name" value="Znf_RING"/>
</dbReference>
<keyword evidence="11 15" id="KW-1133">Transmembrane helix</keyword>
<protein>
    <recommendedName>
        <fullName evidence="4">RING-type E3 ubiquitin transferase</fullName>
        <ecNumber evidence="4">2.3.2.27</ecNumber>
    </recommendedName>
</protein>
<evidence type="ECO:0000259" key="16">
    <source>
        <dbReference type="PROSITE" id="PS50089"/>
    </source>
</evidence>
<dbReference type="InterPro" id="IPR013083">
    <property type="entry name" value="Znf_RING/FYVE/PHD"/>
</dbReference>
<evidence type="ECO:0000256" key="4">
    <source>
        <dbReference type="ARBA" id="ARBA00012483"/>
    </source>
</evidence>
<comment type="catalytic activity">
    <reaction evidence="1">
        <text>S-ubiquitinyl-[E2 ubiquitin-conjugating enzyme]-L-cysteine + [acceptor protein]-L-lysine = [E2 ubiquitin-conjugating enzyme]-L-cysteine + N(6)-ubiquitinyl-[acceptor protein]-L-lysine.</text>
        <dbReference type="EC" id="2.3.2.27"/>
    </reaction>
</comment>
<gene>
    <name evidence="17" type="ORF">VitviT2T_012654</name>
</gene>
<evidence type="ECO:0000256" key="13">
    <source>
        <dbReference type="ARBA" id="ARBA00024209"/>
    </source>
</evidence>
<evidence type="ECO:0000256" key="12">
    <source>
        <dbReference type="ARBA" id="ARBA00023136"/>
    </source>
</evidence>
<dbReference type="EMBL" id="CP126655">
    <property type="protein sequence ID" value="WJZ93734.1"/>
    <property type="molecule type" value="Genomic_DNA"/>
</dbReference>
<dbReference type="Gene3D" id="3.30.40.10">
    <property type="entry name" value="Zinc/RING finger domain, C3HC4 (zinc finger)"/>
    <property type="match status" value="1"/>
</dbReference>
<dbReference type="PANTHER" id="PTHR46913">
    <property type="entry name" value="RING-H2 FINGER PROTEIN ATL16"/>
    <property type="match status" value="1"/>
</dbReference>
<organism evidence="17 18">
    <name type="scientific">Vitis vinifera</name>
    <name type="common">Grape</name>
    <dbReference type="NCBI Taxonomy" id="29760"/>
    <lineage>
        <taxon>Eukaryota</taxon>
        <taxon>Viridiplantae</taxon>
        <taxon>Streptophyta</taxon>
        <taxon>Embryophyta</taxon>
        <taxon>Tracheophyta</taxon>
        <taxon>Spermatophyta</taxon>
        <taxon>Magnoliopsida</taxon>
        <taxon>eudicotyledons</taxon>
        <taxon>Gunneridae</taxon>
        <taxon>Pentapetalae</taxon>
        <taxon>rosids</taxon>
        <taxon>Vitales</taxon>
        <taxon>Vitaceae</taxon>
        <taxon>Viteae</taxon>
        <taxon>Vitis</taxon>
    </lineage>
</organism>
<evidence type="ECO:0000256" key="14">
    <source>
        <dbReference type="PROSITE-ProRule" id="PRU00175"/>
    </source>
</evidence>
<keyword evidence="5" id="KW-0808">Transferase</keyword>
<evidence type="ECO:0000256" key="9">
    <source>
        <dbReference type="ARBA" id="ARBA00022786"/>
    </source>
</evidence>
<accession>A0ABY9CFF7</accession>